<sequence>MRLPGFITTLMIGLLIYLATAMLLGADSAVVPTLTGRSTSDCSPRTSQHEGGICGCEEKNWGGYCAHWTPPDRECVSFFSAKGGNSFSTPGTPTITQCARCSWTSFARESIRSMPPMGTGFGGTTKIHKLWHILQV</sequence>
<evidence type="ECO:0008006" key="4">
    <source>
        <dbReference type="Google" id="ProtNLM"/>
    </source>
</evidence>
<dbReference type="EMBL" id="CAOQHR010000003">
    <property type="protein sequence ID" value="CAI6331726.1"/>
    <property type="molecule type" value="Genomic_DNA"/>
</dbReference>
<accession>A0A9W4UB31</accession>
<evidence type="ECO:0000313" key="2">
    <source>
        <dbReference type="EMBL" id="CAI6331726.1"/>
    </source>
</evidence>
<gene>
    <name evidence="2" type="ORF">PDIGIT_LOCUS4754</name>
</gene>
<evidence type="ECO:0000313" key="3">
    <source>
        <dbReference type="Proteomes" id="UP001152607"/>
    </source>
</evidence>
<keyword evidence="3" id="KW-1185">Reference proteome</keyword>
<feature type="chain" id="PRO_5040731061" description="Secreted protein" evidence="1">
    <location>
        <begin position="22"/>
        <end position="136"/>
    </location>
</feature>
<name>A0A9W4UB31_9PLEO</name>
<comment type="caution">
    <text evidence="2">The sequence shown here is derived from an EMBL/GenBank/DDBJ whole genome shotgun (WGS) entry which is preliminary data.</text>
</comment>
<evidence type="ECO:0000256" key="1">
    <source>
        <dbReference type="SAM" id="SignalP"/>
    </source>
</evidence>
<dbReference type="AlphaFoldDB" id="A0A9W4UB31"/>
<dbReference type="Proteomes" id="UP001152607">
    <property type="component" value="Unassembled WGS sequence"/>
</dbReference>
<organism evidence="2 3">
    <name type="scientific">Periconia digitata</name>
    <dbReference type="NCBI Taxonomy" id="1303443"/>
    <lineage>
        <taxon>Eukaryota</taxon>
        <taxon>Fungi</taxon>
        <taxon>Dikarya</taxon>
        <taxon>Ascomycota</taxon>
        <taxon>Pezizomycotina</taxon>
        <taxon>Dothideomycetes</taxon>
        <taxon>Pleosporomycetidae</taxon>
        <taxon>Pleosporales</taxon>
        <taxon>Massarineae</taxon>
        <taxon>Periconiaceae</taxon>
        <taxon>Periconia</taxon>
    </lineage>
</organism>
<proteinExistence type="predicted"/>
<reference evidence="2" key="1">
    <citation type="submission" date="2023-01" db="EMBL/GenBank/DDBJ databases">
        <authorList>
            <person name="Van Ghelder C."/>
            <person name="Rancurel C."/>
        </authorList>
    </citation>
    <scope>NUCLEOTIDE SEQUENCE</scope>
    <source>
        <strain evidence="2">CNCM I-4278</strain>
    </source>
</reference>
<feature type="signal peptide" evidence="1">
    <location>
        <begin position="1"/>
        <end position="21"/>
    </location>
</feature>
<protein>
    <recommendedName>
        <fullName evidence="4">Secreted protein</fullName>
    </recommendedName>
</protein>
<keyword evidence="1" id="KW-0732">Signal</keyword>